<proteinExistence type="predicted"/>
<reference evidence="2 3" key="1">
    <citation type="submission" date="2016-08" db="EMBL/GenBank/DDBJ databases">
        <title>A novel genetic cassette of butanologenic Thermoanaerobacterium thermosaccharolyticum that directly convert cellulose to butanol.</title>
        <authorList>
            <person name="Li T."/>
            <person name="He J."/>
        </authorList>
    </citation>
    <scope>NUCLEOTIDE SEQUENCE [LARGE SCALE GENOMIC DNA]</scope>
    <source>
        <strain evidence="2 3">TG57</strain>
    </source>
</reference>
<dbReference type="AlphaFoldDB" id="A0A223I0K5"/>
<dbReference type="InterPro" id="IPR054467">
    <property type="entry name" value="YkoP-like_dom"/>
</dbReference>
<evidence type="ECO:0000313" key="2">
    <source>
        <dbReference type="EMBL" id="AST58250.1"/>
    </source>
</evidence>
<dbReference type="Proteomes" id="UP000214975">
    <property type="component" value="Chromosome"/>
</dbReference>
<organism evidence="2 3">
    <name type="scientific">Thermoanaerobacterium thermosaccharolyticum</name>
    <name type="common">Clostridium thermosaccharolyticum</name>
    <dbReference type="NCBI Taxonomy" id="1517"/>
    <lineage>
        <taxon>Bacteria</taxon>
        <taxon>Bacillati</taxon>
        <taxon>Bacillota</taxon>
        <taxon>Clostridia</taxon>
        <taxon>Thermoanaerobacterales</taxon>
        <taxon>Thermoanaerobacteraceae</taxon>
        <taxon>Thermoanaerobacterium</taxon>
    </lineage>
</organism>
<gene>
    <name evidence="2" type="ORF">Thert_02339</name>
</gene>
<dbReference type="Pfam" id="PF22790">
    <property type="entry name" value="YkoP"/>
    <property type="match status" value="1"/>
</dbReference>
<sequence>MKKIFIYFWSLWEFIFAKLNRIHTVGGHDSEIRIAIKKYKGEKLLLKDGTVLNNGDKFGELHLNNKVLTEITSSSSSPIAVGIIALKRFKKSIKALKTYIDEHHEFDDVNVFMGYTLFNEGVEMLGFEVRDIKSPLEKFIVTHYEMLLLAIFHPDGFKRLRDNKFTSKMVLITKNTINSRY</sequence>
<evidence type="ECO:0000313" key="3">
    <source>
        <dbReference type="Proteomes" id="UP000214975"/>
    </source>
</evidence>
<evidence type="ECO:0000259" key="1">
    <source>
        <dbReference type="Pfam" id="PF22790"/>
    </source>
</evidence>
<feature type="domain" description="YkoP-like" evidence="1">
    <location>
        <begin position="2"/>
        <end position="181"/>
    </location>
</feature>
<protein>
    <submittedName>
        <fullName evidence="2">Polysaccharide deacetylase</fullName>
    </submittedName>
</protein>
<dbReference type="EMBL" id="CP016893">
    <property type="protein sequence ID" value="AST58250.1"/>
    <property type="molecule type" value="Genomic_DNA"/>
</dbReference>
<accession>A0A223I0K5</accession>
<dbReference type="RefSeq" id="WP_015311100.1">
    <property type="nucleotide sequence ID" value="NZ_CP016893.1"/>
</dbReference>
<name>A0A223I0K5_THETR</name>